<dbReference type="PROSITE" id="PS51257">
    <property type="entry name" value="PROKAR_LIPOPROTEIN"/>
    <property type="match status" value="1"/>
</dbReference>
<comment type="caution">
    <text evidence="2">The sequence shown here is derived from an EMBL/GenBank/DDBJ whole genome shotgun (WGS) entry which is preliminary data.</text>
</comment>
<dbReference type="Proteomes" id="UP001151760">
    <property type="component" value="Unassembled WGS sequence"/>
</dbReference>
<proteinExistence type="predicted"/>
<evidence type="ECO:0000256" key="1">
    <source>
        <dbReference type="SAM" id="MobiDB-lite"/>
    </source>
</evidence>
<keyword evidence="3" id="KW-1185">Reference proteome</keyword>
<reference evidence="2" key="1">
    <citation type="journal article" date="2022" name="Int. J. Mol. Sci.">
        <title>Draft Genome of Tanacetum Coccineum: Genomic Comparison of Closely Related Tanacetum-Family Plants.</title>
        <authorList>
            <person name="Yamashiro T."/>
            <person name="Shiraishi A."/>
            <person name="Nakayama K."/>
            <person name="Satake H."/>
        </authorList>
    </citation>
    <scope>NUCLEOTIDE SEQUENCE</scope>
</reference>
<accession>A0ABQ4WB53</accession>
<feature type="region of interest" description="Disordered" evidence="1">
    <location>
        <begin position="326"/>
        <end position="374"/>
    </location>
</feature>
<name>A0ABQ4WB53_9ASTR</name>
<evidence type="ECO:0000313" key="3">
    <source>
        <dbReference type="Proteomes" id="UP001151760"/>
    </source>
</evidence>
<gene>
    <name evidence="2" type="ORF">Tco_0600245</name>
</gene>
<reference evidence="2" key="2">
    <citation type="submission" date="2022-01" db="EMBL/GenBank/DDBJ databases">
        <authorList>
            <person name="Yamashiro T."/>
            <person name="Shiraishi A."/>
            <person name="Satake H."/>
            <person name="Nakayama K."/>
        </authorList>
    </citation>
    <scope>NUCLEOTIDE SEQUENCE</scope>
</reference>
<evidence type="ECO:0000313" key="2">
    <source>
        <dbReference type="EMBL" id="GJS50124.1"/>
    </source>
</evidence>
<feature type="compositionally biased region" description="Polar residues" evidence="1">
    <location>
        <begin position="331"/>
        <end position="358"/>
    </location>
</feature>
<protein>
    <submittedName>
        <fullName evidence="2">Uncharacterized protein</fullName>
    </submittedName>
</protein>
<organism evidence="2 3">
    <name type="scientific">Tanacetum coccineum</name>
    <dbReference type="NCBI Taxonomy" id="301880"/>
    <lineage>
        <taxon>Eukaryota</taxon>
        <taxon>Viridiplantae</taxon>
        <taxon>Streptophyta</taxon>
        <taxon>Embryophyta</taxon>
        <taxon>Tracheophyta</taxon>
        <taxon>Spermatophyta</taxon>
        <taxon>Magnoliopsida</taxon>
        <taxon>eudicotyledons</taxon>
        <taxon>Gunneridae</taxon>
        <taxon>Pentapetalae</taxon>
        <taxon>asterids</taxon>
        <taxon>campanulids</taxon>
        <taxon>Asterales</taxon>
        <taxon>Asteraceae</taxon>
        <taxon>Asteroideae</taxon>
        <taxon>Anthemideae</taxon>
        <taxon>Anthemidinae</taxon>
        <taxon>Tanacetum</taxon>
    </lineage>
</organism>
<dbReference type="EMBL" id="BQNB010008493">
    <property type="protein sequence ID" value="GJS50124.1"/>
    <property type="molecule type" value="Genomic_DNA"/>
</dbReference>
<sequence length="661" mass="74074">MIFQTRLRLVVPVFQKGDDPIDAINHMMSFLTGCCHIPRGDKYLCLLRTKENTHLVLVGSNTGKLRTVITHNALLTPFTSVEPEHLDAIDLIVMNSIQPSLLSWPISLGMASDASMRKARESKPKAVDGNTILKMGTIVIPDSDETFVPFEESHSKMLLKETMIHCFEKHRAVKGEPLATAISLRARGGLNIQLACFRDDIIRFVKELKDIFNNFKPEYLVQELVDVTKKLFYSNGKPGSDSQLNQEIFQQENSVLNQNAPSFTQLFKLSELKAQSQAKVQVMSVKEQIKSLNKDLLSHISRSCPSINNCGPQLIKVTPRKKDHESIGVRLSTSASGSQPSGNTKNDRILQTPSSNSKNKVEAHPRNVKSSLNKRNGTVNVNGICGCAELLRNQIEDMLLFHEFIKLKDLRQIYFPLDNSCDYNLIVAFCQPTPASFANLDGVDLLTGSRGDNIYTLSLGNMMASSPICLLSKASKTKSWFWALVRLSHLNLVLSIILPRLELATKVSLCNLSLCFFATMLLEGLNNYGQPKMNFMGDEVGGGPVSAMEGQSQEEVDAEVDTSIKVMFFDYLRYVKTNGRHNYSDRNVRDKERSSCEGMLNNEFASIQILDSQIRCFTSISKDQKQNACRSHENLDCVTSTTEQIKKEELDSRLRSWKSDD</sequence>